<organism evidence="2 3">
    <name type="scientific">Streptosporangium lutulentum</name>
    <dbReference type="NCBI Taxonomy" id="1461250"/>
    <lineage>
        <taxon>Bacteria</taxon>
        <taxon>Bacillati</taxon>
        <taxon>Actinomycetota</taxon>
        <taxon>Actinomycetes</taxon>
        <taxon>Streptosporangiales</taxon>
        <taxon>Streptosporangiaceae</taxon>
        <taxon>Streptosporangium</taxon>
    </lineage>
</organism>
<comment type="caution">
    <text evidence="2">The sequence shown here is derived from an EMBL/GenBank/DDBJ whole genome shotgun (WGS) entry which is preliminary data.</text>
</comment>
<dbReference type="InterPro" id="IPR006175">
    <property type="entry name" value="YjgF/YER057c/UK114"/>
</dbReference>
<dbReference type="RefSeq" id="WP_110697420.1">
    <property type="nucleotide sequence ID" value="NZ_JAUSQU010000001.1"/>
</dbReference>
<dbReference type="PANTHER" id="PTHR11803">
    <property type="entry name" value="2-IMINOBUTANOATE/2-IMINOPROPANOATE DEAMINASE RIDA"/>
    <property type="match status" value="1"/>
</dbReference>
<evidence type="ECO:0000256" key="1">
    <source>
        <dbReference type="ARBA" id="ARBA00010552"/>
    </source>
</evidence>
<evidence type="ECO:0000313" key="2">
    <source>
        <dbReference type="EMBL" id="MDP9847014.1"/>
    </source>
</evidence>
<dbReference type="CDD" id="cd00448">
    <property type="entry name" value="YjgF_YER057c_UK114_family"/>
    <property type="match status" value="1"/>
</dbReference>
<dbReference type="SUPFAM" id="SSF55298">
    <property type="entry name" value="YjgF-like"/>
    <property type="match status" value="1"/>
</dbReference>
<gene>
    <name evidence="2" type="ORF">J2853_006225</name>
</gene>
<name>A0ABT9QM69_9ACTN</name>
<dbReference type="EMBL" id="JAUSQU010000001">
    <property type="protein sequence ID" value="MDP9847014.1"/>
    <property type="molecule type" value="Genomic_DNA"/>
</dbReference>
<sequence length="138" mass="14580">MSPHPVYTPAAPMLGFSAGTPSPLSQAVVHNGVIYCSGSGPLDAETLEIVSDDIAEQTQKALTNLLAVVEAGGGTKSSILKVNTHLRDLANFAEYNRVYRAFFEGVEFMPARTTTESSPPRAGVLVEIECIAAVVSDE</sequence>
<dbReference type="PANTHER" id="PTHR11803:SF58">
    <property type="entry name" value="PROTEIN HMF1-RELATED"/>
    <property type="match status" value="1"/>
</dbReference>
<dbReference type="EC" id="3.5.99.10" evidence="2"/>
<dbReference type="GO" id="GO:0120241">
    <property type="term" value="F:2-iminobutanoate/2-iminopropanoate deaminase"/>
    <property type="evidence" value="ECO:0007669"/>
    <property type="project" value="UniProtKB-EC"/>
</dbReference>
<keyword evidence="3" id="KW-1185">Reference proteome</keyword>
<comment type="similarity">
    <text evidence="1">Belongs to the RutC family.</text>
</comment>
<dbReference type="Pfam" id="PF01042">
    <property type="entry name" value="Ribonuc_L-PSP"/>
    <property type="match status" value="1"/>
</dbReference>
<dbReference type="InterPro" id="IPR035959">
    <property type="entry name" value="RutC-like_sf"/>
</dbReference>
<dbReference type="Gene3D" id="3.30.1330.40">
    <property type="entry name" value="RutC-like"/>
    <property type="match status" value="1"/>
</dbReference>
<reference evidence="2 3" key="1">
    <citation type="submission" date="2023-07" db="EMBL/GenBank/DDBJ databases">
        <title>Sequencing the genomes of 1000 actinobacteria strains.</title>
        <authorList>
            <person name="Klenk H.-P."/>
        </authorList>
    </citation>
    <scope>NUCLEOTIDE SEQUENCE [LARGE SCALE GENOMIC DNA]</scope>
    <source>
        <strain evidence="2 3">DSM 46740</strain>
    </source>
</reference>
<accession>A0ABT9QM69</accession>
<keyword evidence="2" id="KW-0378">Hydrolase</keyword>
<protein>
    <submittedName>
        <fullName evidence="2">2-iminobutanoate/2-iminopropanoate deaminase</fullName>
        <ecNumber evidence="2">3.5.99.10</ecNumber>
    </submittedName>
</protein>
<dbReference type="Proteomes" id="UP001225356">
    <property type="component" value="Unassembled WGS sequence"/>
</dbReference>
<proteinExistence type="inferred from homology"/>
<evidence type="ECO:0000313" key="3">
    <source>
        <dbReference type="Proteomes" id="UP001225356"/>
    </source>
</evidence>